<accession>A0A368Q066</accession>
<feature type="domain" description="EamA" evidence="8">
    <location>
        <begin position="252"/>
        <end position="388"/>
    </location>
</feature>
<comment type="similarity">
    <text evidence="2">Belongs to the drug/metabolite transporter (DMT) superfamily. Plant drug/metabolite exporter (P-DME) (TC 2.A.7.4) family.</text>
</comment>
<evidence type="ECO:0000256" key="3">
    <source>
        <dbReference type="ARBA" id="ARBA00022692"/>
    </source>
</evidence>
<feature type="transmembrane region" description="Helical" evidence="7">
    <location>
        <begin position="254"/>
        <end position="274"/>
    </location>
</feature>
<feature type="domain" description="EamA" evidence="8">
    <location>
        <begin position="74"/>
        <end position="214"/>
    </location>
</feature>
<dbReference type="GO" id="GO:0016020">
    <property type="term" value="C:membrane"/>
    <property type="evidence" value="ECO:0007669"/>
    <property type="project" value="UniProtKB-SubCell"/>
</dbReference>
<keyword evidence="4 7" id="KW-1133">Transmembrane helix</keyword>
<dbReference type="SUPFAM" id="SSF103481">
    <property type="entry name" value="Multidrug resistance efflux transporter EmrE"/>
    <property type="match status" value="2"/>
</dbReference>
<organism evidence="9">
    <name type="scientific">Setaria italica</name>
    <name type="common">Foxtail millet</name>
    <name type="synonym">Panicum italicum</name>
    <dbReference type="NCBI Taxonomy" id="4555"/>
    <lineage>
        <taxon>Eukaryota</taxon>
        <taxon>Viridiplantae</taxon>
        <taxon>Streptophyta</taxon>
        <taxon>Embryophyta</taxon>
        <taxon>Tracheophyta</taxon>
        <taxon>Spermatophyta</taxon>
        <taxon>Magnoliopsida</taxon>
        <taxon>Liliopsida</taxon>
        <taxon>Poales</taxon>
        <taxon>Poaceae</taxon>
        <taxon>PACMAD clade</taxon>
        <taxon>Panicoideae</taxon>
        <taxon>Panicodae</taxon>
        <taxon>Paniceae</taxon>
        <taxon>Cenchrinae</taxon>
        <taxon>Setaria</taxon>
    </lineage>
</organism>
<dbReference type="EMBL" id="CM003529">
    <property type="protein sequence ID" value="RCV11184.1"/>
    <property type="molecule type" value="Genomic_DNA"/>
</dbReference>
<feature type="transmembrane region" description="Helical" evidence="7">
    <location>
        <begin position="346"/>
        <end position="366"/>
    </location>
</feature>
<dbReference type="AlphaFoldDB" id="A0A368Q066"/>
<sequence>MELRRLDPLDSVRRKMLEPNRLEETGRRRGQRRSHVSGKTITSCWAPRAPGRASPCHQLDLGYFYVSMDAASKKAYVIAITVQVILTGMAVISKAAFNAGMSTFVFVFYRQAAGSILMLPLALFLQRKNAWSMPFPWLLKLFLCALVGNTLSLSLYHVSLKFTSATVAAAAGNSMPVVTFCLALLLRMEVVKLNASGIAKLAGVALCLAGVFAIAFYSGPALSPVNHQRAFHTHASVSGHANASSKTTWIEGTFLMVLANMAWSVSIVWQAALLKELPNKMLVATGLCVFSAVQSFIVAVAAERDFSRWQLRLDVSLLAVVYAGFVVAGVSYYLQAWCLEMKGPVFFAVWTPLCFVLTIFCSSFFLGEIVPLGSVVGGILLVGGLYSLLWGKHKETPAVSRGQVNMRDCAQDEEEHNEPNKYELEEATSASAGEQEV</sequence>
<reference evidence="9" key="2">
    <citation type="submission" date="2015-07" db="EMBL/GenBank/DDBJ databases">
        <authorList>
            <person name="Noorani M."/>
        </authorList>
    </citation>
    <scope>NUCLEOTIDE SEQUENCE</scope>
    <source>
        <strain evidence="9">Yugu1</strain>
    </source>
</reference>
<feature type="transmembrane region" description="Helical" evidence="7">
    <location>
        <begin position="137"/>
        <end position="156"/>
    </location>
</feature>
<keyword evidence="5 7" id="KW-0472">Membrane</keyword>
<dbReference type="InterPro" id="IPR037185">
    <property type="entry name" value="EmrE-like"/>
</dbReference>
<feature type="transmembrane region" description="Helical" evidence="7">
    <location>
        <begin position="198"/>
        <end position="217"/>
    </location>
</feature>
<protein>
    <recommendedName>
        <fullName evidence="8">EamA domain-containing protein</fullName>
    </recommendedName>
</protein>
<feature type="transmembrane region" description="Helical" evidence="7">
    <location>
        <begin position="313"/>
        <end position="334"/>
    </location>
</feature>
<dbReference type="Pfam" id="PF00892">
    <property type="entry name" value="EamA"/>
    <property type="match status" value="2"/>
</dbReference>
<feature type="transmembrane region" description="Helical" evidence="7">
    <location>
        <begin position="162"/>
        <end position="186"/>
    </location>
</feature>
<feature type="transmembrane region" description="Helical" evidence="7">
    <location>
        <begin position="103"/>
        <end position="125"/>
    </location>
</feature>
<feature type="compositionally biased region" description="Polar residues" evidence="6">
    <location>
        <begin position="428"/>
        <end position="437"/>
    </location>
</feature>
<dbReference type="InterPro" id="IPR000620">
    <property type="entry name" value="EamA_dom"/>
</dbReference>
<dbReference type="GO" id="GO:0022857">
    <property type="term" value="F:transmembrane transporter activity"/>
    <property type="evidence" value="ECO:0007669"/>
    <property type="project" value="InterPro"/>
</dbReference>
<evidence type="ECO:0000256" key="4">
    <source>
        <dbReference type="ARBA" id="ARBA00022989"/>
    </source>
</evidence>
<feature type="transmembrane region" description="Helical" evidence="7">
    <location>
        <begin position="281"/>
        <end position="301"/>
    </location>
</feature>
<evidence type="ECO:0000256" key="6">
    <source>
        <dbReference type="SAM" id="MobiDB-lite"/>
    </source>
</evidence>
<comment type="subcellular location">
    <subcellularLocation>
        <location evidence="1">Membrane</location>
        <topology evidence="1">Multi-pass membrane protein</topology>
    </subcellularLocation>
</comment>
<keyword evidence="3 7" id="KW-0812">Transmembrane</keyword>
<dbReference type="InterPro" id="IPR030184">
    <property type="entry name" value="WAT1-related"/>
</dbReference>
<proteinExistence type="inferred from homology"/>
<feature type="region of interest" description="Disordered" evidence="6">
    <location>
        <begin position="407"/>
        <end position="437"/>
    </location>
</feature>
<feature type="transmembrane region" description="Helical" evidence="7">
    <location>
        <begin position="75"/>
        <end position="97"/>
    </location>
</feature>
<name>A0A368Q066_SETIT</name>
<evidence type="ECO:0000259" key="8">
    <source>
        <dbReference type="Pfam" id="PF00892"/>
    </source>
</evidence>
<evidence type="ECO:0000256" key="5">
    <source>
        <dbReference type="ARBA" id="ARBA00023136"/>
    </source>
</evidence>
<feature type="transmembrane region" description="Helical" evidence="7">
    <location>
        <begin position="372"/>
        <end position="391"/>
    </location>
</feature>
<evidence type="ECO:0000256" key="1">
    <source>
        <dbReference type="ARBA" id="ARBA00004141"/>
    </source>
</evidence>
<dbReference type="PANTHER" id="PTHR31218">
    <property type="entry name" value="WAT1-RELATED PROTEIN"/>
    <property type="match status" value="1"/>
</dbReference>
<gene>
    <name evidence="9" type="ORF">SETIT_2G166600v2</name>
</gene>
<reference evidence="9" key="1">
    <citation type="journal article" date="2012" name="Nat. Biotechnol.">
        <title>Reference genome sequence of the model plant Setaria.</title>
        <authorList>
            <person name="Bennetzen J.L."/>
            <person name="Schmutz J."/>
            <person name="Wang H."/>
            <person name="Percifield R."/>
            <person name="Hawkins J."/>
            <person name="Pontaroli A.C."/>
            <person name="Estep M."/>
            <person name="Feng L."/>
            <person name="Vaughn J.N."/>
            <person name="Grimwood J."/>
            <person name="Jenkins J."/>
            <person name="Barry K."/>
            <person name="Lindquist E."/>
            <person name="Hellsten U."/>
            <person name="Deshpande S."/>
            <person name="Wang X."/>
            <person name="Wu X."/>
            <person name="Mitros T."/>
            <person name="Triplett J."/>
            <person name="Yang X."/>
            <person name="Ye C.Y."/>
            <person name="Mauro-Herrera M."/>
            <person name="Wang L."/>
            <person name="Li P."/>
            <person name="Sharma M."/>
            <person name="Sharma R."/>
            <person name="Ronald P.C."/>
            <person name="Panaud O."/>
            <person name="Kellogg E.A."/>
            <person name="Brutnell T.P."/>
            <person name="Doust A.N."/>
            <person name="Tuskan G.A."/>
            <person name="Rokhsar D."/>
            <person name="Devos K.M."/>
        </authorList>
    </citation>
    <scope>NUCLEOTIDE SEQUENCE [LARGE SCALE GENOMIC DNA]</scope>
    <source>
        <strain evidence="9">Yugu1</strain>
    </source>
</reference>
<evidence type="ECO:0000256" key="7">
    <source>
        <dbReference type="SAM" id="Phobius"/>
    </source>
</evidence>
<evidence type="ECO:0000256" key="2">
    <source>
        <dbReference type="ARBA" id="ARBA00007635"/>
    </source>
</evidence>
<dbReference type="OrthoDB" id="1718296at2759"/>
<evidence type="ECO:0000313" key="9">
    <source>
        <dbReference type="EMBL" id="RCV11184.1"/>
    </source>
</evidence>